<dbReference type="PROSITE" id="PS50043">
    <property type="entry name" value="HTH_LUXR_2"/>
    <property type="match status" value="1"/>
</dbReference>
<evidence type="ECO:0000256" key="2">
    <source>
        <dbReference type="ARBA" id="ARBA00023125"/>
    </source>
</evidence>
<evidence type="ECO:0000256" key="1">
    <source>
        <dbReference type="ARBA" id="ARBA00023015"/>
    </source>
</evidence>
<organism evidence="5 6">
    <name type="scientific">Nocardia terpenica</name>
    <dbReference type="NCBI Taxonomy" id="455432"/>
    <lineage>
        <taxon>Bacteria</taxon>
        <taxon>Bacillati</taxon>
        <taxon>Actinomycetota</taxon>
        <taxon>Actinomycetes</taxon>
        <taxon>Mycobacteriales</taxon>
        <taxon>Nocardiaceae</taxon>
        <taxon>Nocardia</taxon>
    </lineage>
</organism>
<keyword evidence="1" id="KW-0805">Transcription regulation</keyword>
<accession>A0A6G9Z3K6</accession>
<dbReference type="AlphaFoldDB" id="A0A6G9Z3K6"/>
<evidence type="ECO:0000259" key="4">
    <source>
        <dbReference type="PROSITE" id="PS50043"/>
    </source>
</evidence>
<dbReference type="SUPFAM" id="SSF46894">
    <property type="entry name" value="C-terminal effector domain of the bipartite response regulators"/>
    <property type="match status" value="1"/>
</dbReference>
<dbReference type="EMBL" id="CP046173">
    <property type="protein sequence ID" value="QIS19971.1"/>
    <property type="molecule type" value="Genomic_DNA"/>
</dbReference>
<proteinExistence type="predicted"/>
<dbReference type="PROSITE" id="PS00622">
    <property type="entry name" value="HTH_LUXR_1"/>
    <property type="match status" value="1"/>
</dbReference>
<dbReference type="CDD" id="cd06170">
    <property type="entry name" value="LuxR_C_like"/>
    <property type="match status" value="1"/>
</dbReference>
<dbReference type="Pfam" id="PF00196">
    <property type="entry name" value="GerE"/>
    <property type="match status" value="1"/>
</dbReference>
<dbReference type="RefSeq" id="WP_167487330.1">
    <property type="nucleotide sequence ID" value="NZ_CP046173.1"/>
</dbReference>
<sequence>MDQRHRHHPALTNREIQVLALVVSGETYRNIARSLEISTHTVDTYIRRLRGKLGAANRTQLVVMALRRKELPFDIDRTPWDSTFPKARAARTVSSRPGRI</sequence>
<dbReference type="GO" id="GO:0006355">
    <property type="term" value="P:regulation of DNA-templated transcription"/>
    <property type="evidence" value="ECO:0007669"/>
    <property type="project" value="InterPro"/>
</dbReference>
<dbReference type="Gene3D" id="1.10.10.10">
    <property type="entry name" value="Winged helix-like DNA-binding domain superfamily/Winged helix DNA-binding domain"/>
    <property type="match status" value="1"/>
</dbReference>
<evidence type="ECO:0000313" key="5">
    <source>
        <dbReference type="EMBL" id="QIS19971.1"/>
    </source>
</evidence>
<feature type="domain" description="HTH luxR-type" evidence="4">
    <location>
        <begin position="4"/>
        <end position="69"/>
    </location>
</feature>
<dbReference type="PANTHER" id="PTHR44688:SF16">
    <property type="entry name" value="DNA-BINDING TRANSCRIPTIONAL ACTIVATOR DEVR_DOSR"/>
    <property type="match status" value="1"/>
</dbReference>
<name>A0A6G9Z3K6_9NOCA</name>
<reference evidence="5 6" key="1">
    <citation type="journal article" date="2019" name="ACS Chem. Biol.">
        <title>Identification and Mobilization of a Cryptic Antibiotic Biosynthesis Gene Locus from a Human-Pathogenic Nocardia Isolate.</title>
        <authorList>
            <person name="Herisse M."/>
            <person name="Ishida K."/>
            <person name="Porter J.L."/>
            <person name="Howden B."/>
            <person name="Hertweck C."/>
            <person name="Stinear T.P."/>
            <person name="Pidot S.J."/>
        </authorList>
    </citation>
    <scope>NUCLEOTIDE SEQUENCE [LARGE SCALE GENOMIC DNA]</scope>
    <source>
        <strain evidence="5 6">AUSMDU00012715</strain>
    </source>
</reference>
<dbReference type="Proteomes" id="UP000500953">
    <property type="component" value="Chromosome"/>
</dbReference>
<dbReference type="SMART" id="SM00421">
    <property type="entry name" value="HTH_LUXR"/>
    <property type="match status" value="1"/>
</dbReference>
<dbReference type="PANTHER" id="PTHR44688">
    <property type="entry name" value="DNA-BINDING TRANSCRIPTIONAL ACTIVATOR DEVR_DOSR"/>
    <property type="match status" value="1"/>
</dbReference>
<dbReference type="InterPro" id="IPR016032">
    <property type="entry name" value="Sig_transdc_resp-reg_C-effctor"/>
</dbReference>
<keyword evidence="3" id="KW-0804">Transcription</keyword>
<keyword evidence="2" id="KW-0238">DNA-binding</keyword>
<dbReference type="InterPro" id="IPR036388">
    <property type="entry name" value="WH-like_DNA-bd_sf"/>
</dbReference>
<dbReference type="InterPro" id="IPR000792">
    <property type="entry name" value="Tscrpt_reg_LuxR_C"/>
</dbReference>
<dbReference type="PRINTS" id="PR00038">
    <property type="entry name" value="HTHLUXR"/>
</dbReference>
<dbReference type="GO" id="GO:0003677">
    <property type="term" value="F:DNA binding"/>
    <property type="evidence" value="ECO:0007669"/>
    <property type="project" value="UniProtKB-KW"/>
</dbReference>
<gene>
    <name evidence="5" type="ORF">F6W96_18395</name>
</gene>
<protein>
    <recommendedName>
        <fullName evidence="4">HTH luxR-type domain-containing protein</fullName>
    </recommendedName>
</protein>
<evidence type="ECO:0000256" key="3">
    <source>
        <dbReference type="ARBA" id="ARBA00023163"/>
    </source>
</evidence>
<evidence type="ECO:0000313" key="6">
    <source>
        <dbReference type="Proteomes" id="UP000500953"/>
    </source>
</evidence>